<dbReference type="Proteomes" id="UP000825933">
    <property type="component" value="Unassembled WGS sequence"/>
</dbReference>
<dbReference type="Gene3D" id="3.40.50.360">
    <property type="match status" value="1"/>
</dbReference>
<dbReference type="EMBL" id="JAIOUQ010000003">
    <property type="protein sequence ID" value="MBZ2164712.1"/>
    <property type="molecule type" value="Genomic_DNA"/>
</dbReference>
<organism evidence="1 2">
    <name type="scientific">Methanobacterium spitsbergense</name>
    <dbReference type="NCBI Taxonomy" id="2874285"/>
    <lineage>
        <taxon>Archaea</taxon>
        <taxon>Methanobacteriati</taxon>
        <taxon>Methanobacteriota</taxon>
        <taxon>Methanomada group</taxon>
        <taxon>Methanobacteria</taxon>
        <taxon>Methanobacteriales</taxon>
        <taxon>Methanobacteriaceae</taxon>
        <taxon>Methanobacterium</taxon>
    </lineage>
</organism>
<comment type="caution">
    <text evidence="1">The sequence shown here is derived from an EMBL/GenBank/DDBJ whole genome shotgun (WGS) entry which is preliminary data.</text>
</comment>
<protein>
    <submittedName>
        <fullName evidence="1">NAD(P)H-dependent oxidoreductase</fullName>
    </submittedName>
</protein>
<dbReference type="RefSeq" id="WP_223790389.1">
    <property type="nucleotide sequence ID" value="NZ_JAIOUQ010000003.1"/>
</dbReference>
<evidence type="ECO:0000313" key="2">
    <source>
        <dbReference type="Proteomes" id="UP000825933"/>
    </source>
</evidence>
<gene>
    <name evidence="1" type="ORF">K8N75_01420</name>
</gene>
<reference evidence="2" key="1">
    <citation type="journal article" date="2022" name="Microbiol. Resour. Announc.">
        <title>Draft Genome Sequence of a Methanogenic Archaeon from West Spitsbergen Permafrost.</title>
        <authorList>
            <person name="Trubitsyn V."/>
            <person name="Rivkina E."/>
            <person name="Shcherbakova V."/>
        </authorList>
    </citation>
    <scope>NUCLEOTIDE SEQUENCE [LARGE SCALE GENOMIC DNA]</scope>
    <source>
        <strain evidence="2">VT</strain>
    </source>
</reference>
<keyword evidence="2" id="KW-1185">Reference proteome</keyword>
<evidence type="ECO:0000313" key="1">
    <source>
        <dbReference type="EMBL" id="MBZ2164712.1"/>
    </source>
</evidence>
<dbReference type="AlphaFoldDB" id="A0A8T5ULH9"/>
<dbReference type="SUPFAM" id="SSF52218">
    <property type="entry name" value="Flavoproteins"/>
    <property type="match status" value="1"/>
</dbReference>
<proteinExistence type="predicted"/>
<sequence>MKIGIIIHSQTEHTYSVAQKLQDKLLDNGHETNLERVITIGDTPPGSKDIQFKNLPDVNAYDALIFGAPVQAFSLSKAMNGYMQQITSLQSKKVACFVTKGAPFKWTGGTRAIGQMKKICQTKGGIVIGTGIVIWRKDREKQINDLINKFGMLFEL</sequence>
<dbReference type="InterPro" id="IPR029039">
    <property type="entry name" value="Flavoprotein-like_sf"/>
</dbReference>
<accession>A0A8T5ULH9</accession>
<name>A0A8T5ULH9_9EURY</name>